<sequence>MVKNKAIQTKTSKTTGKQFFSNILQAVGAGVVIALIPNALLGELLKFFKDGNHLLETIYQFVVMIQSFMAFIIGILAAHQFRFNGAGAAMVGVSAMLGSGAVKITSDGFILSGIGDIINTILVVIISCFLYLLLQNKLGSLEMIVLPVIIPVLSGIIGLYTLTYVSKVTKGLGHIVSSFTELNPLLMSILICVTYSLLMVTPISVVAIATAIGLSGLGSGAANMGIVAACVTFLFGSIRINGVGVNLVLIIGAAKMMIPVYFRHLIIAIPLMINGLIGGLVAYFIGIKGTPMSAGFGYTGLVGPINAFNRMTGDPTMNIILLVFGYLIIPFVSAFFVHELCKKMLRGYSDEIYKFEIPKQ</sequence>
<evidence type="ECO:0000256" key="4">
    <source>
        <dbReference type="ARBA" id="ARBA00022597"/>
    </source>
</evidence>
<keyword evidence="3" id="KW-1003">Cell membrane</keyword>
<reference evidence="10 11" key="1">
    <citation type="journal article" date="2016" name="Front. Microbiol.">
        <title>Comprehensive Phylogenetic Analysis of Bovine Non-aureus Staphylococci Species Based on Whole-Genome Sequencing.</title>
        <authorList>
            <person name="Naushad S."/>
            <person name="Barkema H.W."/>
            <person name="Luby C."/>
            <person name="Condas L.A."/>
            <person name="Nobrega D.B."/>
            <person name="Carson D.A."/>
            <person name="De Buck J."/>
        </authorList>
    </citation>
    <scope>NUCLEOTIDE SEQUENCE [LARGE SCALE GENOMIC DNA]</scope>
    <source>
        <strain evidence="10 11">SNUC 1231</strain>
    </source>
</reference>
<feature type="transmembrane region" description="Helical" evidence="8">
    <location>
        <begin position="226"/>
        <end position="253"/>
    </location>
</feature>
<comment type="caution">
    <text evidence="10">The sequence shown here is derived from an EMBL/GenBank/DDBJ whole genome shotgun (WGS) entry which is preliminary data.</text>
</comment>
<evidence type="ECO:0000313" key="11">
    <source>
        <dbReference type="Proteomes" id="UP000241960"/>
    </source>
</evidence>
<feature type="transmembrane region" description="Helical" evidence="8">
    <location>
        <begin position="109"/>
        <end position="132"/>
    </location>
</feature>
<dbReference type="Proteomes" id="UP000241960">
    <property type="component" value="Unassembled WGS sequence"/>
</dbReference>
<proteinExistence type="predicted"/>
<evidence type="ECO:0000313" key="10">
    <source>
        <dbReference type="EMBL" id="PTI74052.1"/>
    </source>
</evidence>
<evidence type="ECO:0000256" key="6">
    <source>
        <dbReference type="ARBA" id="ARBA00022989"/>
    </source>
</evidence>
<feature type="transmembrane region" description="Helical" evidence="8">
    <location>
        <begin position="57"/>
        <end position="77"/>
    </location>
</feature>
<feature type="transmembrane region" description="Helical" evidence="8">
    <location>
        <begin position="23"/>
        <end position="45"/>
    </location>
</feature>
<evidence type="ECO:0000256" key="7">
    <source>
        <dbReference type="ARBA" id="ARBA00023136"/>
    </source>
</evidence>
<feature type="transmembrane region" description="Helical" evidence="8">
    <location>
        <begin position="185"/>
        <end position="214"/>
    </location>
</feature>
<comment type="subcellular location">
    <subcellularLocation>
        <location evidence="1">Cell membrane</location>
        <topology evidence="1">Multi-pass membrane protein</topology>
    </subcellularLocation>
</comment>
<evidence type="ECO:0000256" key="1">
    <source>
        <dbReference type="ARBA" id="ARBA00004651"/>
    </source>
</evidence>
<keyword evidence="2" id="KW-0813">Transport</keyword>
<keyword evidence="6 8" id="KW-1133">Transmembrane helix</keyword>
<evidence type="ECO:0000256" key="5">
    <source>
        <dbReference type="ARBA" id="ARBA00022692"/>
    </source>
</evidence>
<feature type="transmembrane region" description="Helical" evidence="8">
    <location>
        <begin position="144"/>
        <end position="165"/>
    </location>
</feature>
<dbReference type="InterPro" id="IPR003352">
    <property type="entry name" value="PTS_EIIC"/>
</dbReference>
<gene>
    <name evidence="10" type="ORF">BU058_12065</name>
</gene>
<dbReference type="GO" id="GO:0009401">
    <property type="term" value="P:phosphoenolpyruvate-dependent sugar phosphotransferase system"/>
    <property type="evidence" value="ECO:0007669"/>
    <property type="project" value="InterPro"/>
</dbReference>
<keyword evidence="5 8" id="KW-0812">Transmembrane</keyword>
<dbReference type="Pfam" id="PF13303">
    <property type="entry name" value="PTS_EIIC_2"/>
    <property type="match status" value="1"/>
</dbReference>
<keyword evidence="4" id="KW-0762">Sugar transport</keyword>
<dbReference type="AlphaFoldDB" id="A0A9Q6HM89"/>
<dbReference type="EMBL" id="PZFQ01000051">
    <property type="protein sequence ID" value="PTI74052.1"/>
    <property type="molecule type" value="Genomic_DNA"/>
</dbReference>
<feature type="transmembrane region" description="Helical" evidence="8">
    <location>
        <begin position="83"/>
        <end position="102"/>
    </location>
</feature>
<dbReference type="GO" id="GO:0008982">
    <property type="term" value="F:protein-N(PI)-phosphohistidine-sugar phosphotransferase activity"/>
    <property type="evidence" value="ECO:0007669"/>
    <property type="project" value="InterPro"/>
</dbReference>
<accession>A0A9Q6HM89</accession>
<evidence type="ECO:0000256" key="3">
    <source>
        <dbReference type="ARBA" id="ARBA00022475"/>
    </source>
</evidence>
<feature type="domain" description="Phosphotransferase system EIIC" evidence="9">
    <location>
        <begin position="22"/>
        <end position="354"/>
    </location>
</feature>
<organism evidence="10 11">
    <name type="scientific">Staphylococcus succinus</name>
    <dbReference type="NCBI Taxonomy" id="61015"/>
    <lineage>
        <taxon>Bacteria</taxon>
        <taxon>Bacillati</taxon>
        <taxon>Bacillota</taxon>
        <taxon>Bacilli</taxon>
        <taxon>Bacillales</taxon>
        <taxon>Staphylococcaceae</taxon>
        <taxon>Staphylococcus</taxon>
    </lineage>
</organism>
<dbReference type="RefSeq" id="WP_073504134.1">
    <property type="nucleotide sequence ID" value="NZ_CP018199.1"/>
</dbReference>
<feature type="transmembrane region" description="Helical" evidence="8">
    <location>
        <begin position="319"/>
        <end position="337"/>
    </location>
</feature>
<dbReference type="GO" id="GO:0005886">
    <property type="term" value="C:plasma membrane"/>
    <property type="evidence" value="ECO:0007669"/>
    <property type="project" value="UniProtKB-SubCell"/>
</dbReference>
<name>A0A9Q6HM89_9STAP</name>
<protein>
    <submittedName>
        <fullName evidence="10">PTS transporter subunit IIC</fullName>
    </submittedName>
</protein>
<keyword evidence="7 8" id="KW-0472">Membrane</keyword>
<evidence type="ECO:0000256" key="8">
    <source>
        <dbReference type="SAM" id="Phobius"/>
    </source>
</evidence>
<feature type="transmembrane region" description="Helical" evidence="8">
    <location>
        <begin position="265"/>
        <end position="285"/>
    </location>
</feature>
<evidence type="ECO:0000259" key="9">
    <source>
        <dbReference type="Pfam" id="PF13303"/>
    </source>
</evidence>
<evidence type="ECO:0000256" key="2">
    <source>
        <dbReference type="ARBA" id="ARBA00022448"/>
    </source>
</evidence>